<gene>
    <name evidence="1" type="ORF">RM590_31575</name>
</gene>
<dbReference type="Pfam" id="PF19934">
    <property type="entry name" value="DUF6397"/>
    <property type="match status" value="1"/>
</dbReference>
<dbReference type="Proteomes" id="UP001183246">
    <property type="component" value="Unassembled WGS sequence"/>
</dbReference>
<protein>
    <submittedName>
        <fullName evidence="1">DUF6397 family protein</fullName>
    </submittedName>
</protein>
<sequence length="258" mass="28712">MPVQNTEAARRPDTVVTARRAARELGLAPGEFDAAVRLEQIPTVGSAVPWQRKVPRAELDRLRTGAFSSAALRERAPLVHAAGGAELLGIGPARFARLARAGCFSPVDVRLNRHRVLVWRYAAAELRAFGERSPALLAGPLPEELRRTLLRCEDRRPRRWRARRTTLLARQVADPWQRAAVSAAVLEPPALEAEVPDLGERARLQRLRPPLIAPRLVEYQWDIVGHLLTATEPEEVRWYRAGLARALRAARETGPSDS</sequence>
<dbReference type="InterPro" id="IPR045652">
    <property type="entry name" value="DUF6397"/>
</dbReference>
<proteinExistence type="predicted"/>
<dbReference type="EMBL" id="JAVREL010000027">
    <property type="protein sequence ID" value="MDT0347088.1"/>
    <property type="molecule type" value="Genomic_DNA"/>
</dbReference>
<reference evidence="2" key="1">
    <citation type="submission" date="2023-07" db="EMBL/GenBank/DDBJ databases">
        <title>30 novel species of actinomycetes from the DSMZ collection.</title>
        <authorList>
            <person name="Nouioui I."/>
        </authorList>
    </citation>
    <scope>NUCLEOTIDE SEQUENCE [LARGE SCALE GENOMIC DNA]</scope>
    <source>
        <strain evidence="2">DSM 44938</strain>
    </source>
</reference>
<dbReference type="RefSeq" id="WP_311708213.1">
    <property type="nucleotide sequence ID" value="NZ_JAVREL010000027.1"/>
</dbReference>
<organism evidence="1 2">
    <name type="scientific">Streptomyces litchfieldiae</name>
    <dbReference type="NCBI Taxonomy" id="3075543"/>
    <lineage>
        <taxon>Bacteria</taxon>
        <taxon>Bacillati</taxon>
        <taxon>Actinomycetota</taxon>
        <taxon>Actinomycetes</taxon>
        <taxon>Kitasatosporales</taxon>
        <taxon>Streptomycetaceae</taxon>
        <taxon>Streptomyces</taxon>
    </lineage>
</organism>
<evidence type="ECO:0000313" key="1">
    <source>
        <dbReference type="EMBL" id="MDT0347088.1"/>
    </source>
</evidence>
<evidence type="ECO:0000313" key="2">
    <source>
        <dbReference type="Proteomes" id="UP001183246"/>
    </source>
</evidence>
<name>A0ABU2MZK6_9ACTN</name>
<comment type="caution">
    <text evidence="1">The sequence shown here is derived from an EMBL/GenBank/DDBJ whole genome shotgun (WGS) entry which is preliminary data.</text>
</comment>
<keyword evidence="2" id="KW-1185">Reference proteome</keyword>
<accession>A0ABU2MZK6</accession>